<keyword evidence="1" id="KW-1133">Transmembrane helix</keyword>
<dbReference type="HOGENOM" id="CLU_145285_0_0_6"/>
<dbReference type="AlphaFoldDB" id="K4KQG1"/>
<protein>
    <recommendedName>
        <fullName evidence="4">DUF3995 domain-containing protein</fullName>
    </recommendedName>
</protein>
<accession>K4KQG1</accession>
<dbReference type="STRING" id="1117647.M5M_16875"/>
<dbReference type="Proteomes" id="UP000000466">
    <property type="component" value="Chromosome"/>
</dbReference>
<keyword evidence="1" id="KW-0472">Membrane</keyword>
<keyword evidence="3" id="KW-1185">Reference proteome</keyword>
<evidence type="ECO:0008006" key="4">
    <source>
        <dbReference type="Google" id="ProtNLM"/>
    </source>
</evidence>
<feature type="transmembrane region" description="Helical" evidence="1">
    <location>
        <begin position="56"/>
        <end position="77"/>
    </location>
</feature>
<keyword evidence="1" id="KW-0812">Transmembrane</keyword>
<proteinExistence type="predicted"/>
<name>K4KQG1_SIMAS</name>
<evidence type="ECO:0000313" key="2">
    <source>
        <dbReference type="EMBL" id="AFV00506.1"/>
    </source>
</evidence>
<gene>
    <name evidence="2" type="ordered locus">M5M_16875</name>
</gene>
<evidence type="ECO:0000256" key="1">
    <source>
        <dbReference type="SAM" id="Phobius"/>
    </source>
</evidence>
<organism evidence="2 3">
    <name type="scientific">Simiduia agarivorans (strain DSM 21679 / JCM 13881 / BCRC 17597 / SA1)</name>
    <dbReference type="NCBI Taxonomy" id="1117647"/>
    <lineage>
        <taxon>Bacteria</taxon>
        <taxon>Pseudomonadati</taxon>
        <taxon>Pseudomonadota</taxon>
        <taxon>Gammaproteobacteria</taxon>
        <taxon>Cellvibrionales</taxon>
        <taxon>Cellvibrionaceae</taxon>
        <taxon>Simiduia</taxon>
    </lineage>
</organism>
<sequence>MSSEASSDQNGYLLFGAGACFIAAFVHLLIIFGGPDWYRFFGAGESMAQMAEQGDWYPVIVTLGIALLLCVWGCYALSGAGKLFRLPLLRTALVIIAAIFCARGSVGLLLPWISQHPQVQGMSVAFWLVSSGICLCIGSLYAAGLWRHIQLRSR</sequence>
<dbReference type="EMBL" id="CP003746">
    <property type="protein sequence ID" value="AFV00506.1"/>
    <property type="molecule type" value="Genomic_DNA"/>
</dbReference>
<dbReference type="OrthoDB" id="5457135at2"/>
<feature type="transmembrane region" description="Helical" evidence="1">
    <location>
        <begin position="89"/>
        <end position="113"/>
    </location>
</feature>
<feature type="transmembrane region" description="Helical" evidence="1">
    <location>
        <begin position="12"/>
        <end position="32"/>
    </location>
</feature>
<feature type="transmembrane region" description="Helical" evidence="1">
    <location>
        <begin position="125"/>
        <end position="146"/>
    </location>
</feature>
<evidence type="ECO:0000313" key="3">
    <source>
        <dbReference type="Proteomes" id="UP000000466"/>
    </source>
</evidence>
<reference evidence="2 3" key="1">
    <citation type="journal article" date="2013" name="Genome Announc.">
        <title>Complete genome sequence of Simiduia agarivorans SA1(T), a marine bacterium able to degrade a variety of polysaccharides.</title>
        <authorList>
            <person name="Lin S.Y."/>
            <person name="Shieh W.Y."/>
            <person name="Chen J.S."/>
            <person name="Tang S.L."/>
        </authorList>
    </citation>
    <scope>NUCLEOTIDE SEQUENCE [LARGE SCALE GENOMIC DNA]</scope>
    <source>
        <strain evidence="3">DSM 21679 / JCM 13881 / BCRC 17597 / SA1</strain>
    </source>
</reference>
<dbReference type="KEGG" id="saga:M5M_16875"/>
<dbReference type="RefSeq" id="WP_015048658.1">
    <property type="nucleotide sequence ID" value="NC_018868.3"/>
</dbReference>
<dbReference type="eggNOG" id="ENOG50303H9">
    <property type="taxonomic scope" value="Bacteria"/>
</dbReference>